<keyword evidence="5 15" id="KW-0347">Helicase</keyword>
<evidence type="ECO:0000313" key="14">
    <source>
        <dbReference type="EMBL" id="CAL1126525.1"/>
    </source>
</evidence>
<feature type="transmembrane region" description="Helical" evidence="9">
    <location>
        <begin position="146"/>
        <end position="165"/>
    </location>
</feature>
<evidence type="ECO:0000256" key="2">
    <source>
        <dbReference type="ARBA" id="ARBA00022574"/>
    </source>
</evidence>
<keyword evidence="9" id="KW-0812">Transmembrane</keyword>
<evidence type="ECO:0000256" key="8">
    <source>
        <dbReference type="ARBA" id="ARBA00047984"/>
    </source>
</evidence>
<dbReference type="CDD" id="cd18787">
    <property type="entry name" value="SF2_C_DEAD"/>
    <property type="match status" value="1"/>
</dbReference>
<evidence type="ECO:0000259" key="11">
    <source>
        <dbReference type="PROSITE" id="PS51192"/>
    </source>
</evidence>
<dbReference type="Pfam" id="PF00069">
    <property type="entry name" value="Pkinase"/>
    <property type="match status" value="1"/>
</dbReference>
<dbReference type="Pfam" id="PF00270">
    <property type="entry name" value="DEAD"/>
    <property type="match status" value="1"/>
</dbReference>
<keyword evidence="4" id="KW-0378">Hydrolase</keyword>
<dbReference type="OrthoDB" id="10265785at2759"/>
<evidence type="ECO:0000256" key="9">
    <source>
        <dbReference type="SAM" id="Phobius"/>
    </source>
</evidence>
<accession>A0A9P1BIF8</accession>
<dbReference type="InterPro" id="IPR008271">
    <property type="entry name" value="Ser/Thr_kinase_AS"/>
</dbReference>
<dbReference type="SMART" id="SM00487">
    <property type="entry name" value="DEXDc"/>
    <property type="match status" value="1"/>
</dbReference>
<evidence type="ECO:0000313" key="16">
    <source>
        <dbReference type="Proteomes" id="UP001152797"/>
    </source>
</evidence>
<keyword evidence="2" id="KW-0853">WD repeat</keyword>
<dbReference type="PROSITE" id="PS50011">
    <property type="entry name" value="PROTEIN_KINASE_DOM"/>
    <property type="match status" value="1"/>
</dbReference>
<keyword evidence="7" id="KW-0694">RNA-binding</keyword>
<dbReference type="InterPro" id="IPR045162">
    <property type="entry name" value="Vps15-like"/>
</dbReference>
<dbReference type="Gene3D" id="3.40.50.300">
    <property type="entry name" value="P-loop containing nucleotide triphosphate hydrolases"/>
    <property type="match status" value="2"/>
</dbReference>
<dbReference type="Pfam" id="PF00271">
    <property type="entry name" value="Helicase_C"/>
    <property type="match status" value="1"/>
</dbReference>
<feature type="transmembrane region" description="Helical" evidence="9">
    <location>
        <begin position="172"/>
        <end position="190"/>
    </location>
</feature>
<proteinExistence type="predicted"/>
<feature type="domain" description="Helicase C-terminal" evidence="12">
    <location>
        <begin position="345"/>
        <end position="507"/>
    </location>
</feature>
<dbReference type="GO" id="GO:0034272">
    <property type="term" value="C:phosphatidylinositol 3-kinase complex, class III, type II"/>
    <property type="evidence" value="ECO:0007669"/>
    <property type="project" value="TreeGrafter"/>
</dbReference>
<dbReference type="SUPFAM" id="SSF56112">
    <property type="entry name" value="Protein kinase-like (PK-like)"/>
    <property type="match status" value="1"/>
</dbReference>
<dbReference type="InterPro" id="IPR011545">
    <property type="entry name" value="DEAD/DEAH_box_helicase_dom"/>
</dbReference>
<evidence type="ECO:0000259" key="12">
    <source>
        <dbReference type="PROSITE" id="PS51194"/>
    </source>
</evidence>
<evidence type="ECO:0000313" key="15">
    <source>
        <dbReference type="EMBL" id="CAL4760462.1"/>
    </source>
</evidence>
<comment type="caution">
    <text evidence="13">The sequence shown here is derived from an EMBL/GenBank/DDBJ whole genome shotgun (WGS) entry which is preliminary data.</text>
</comment>
<evidence type="ECO:0000256" key="3">
    <source>
        <dbReference type="ARBA" id="ARBA00022741"/>
    </source>
</evidence>
<feature type="domain" description="Protein kinase" evidence="10">
    <location>
        <begin position="493"/>
        <end position="789"/>
    </location>
</feature>
<dbReference type="SUPFAM" id="SSF52540">
    <property type="entry name" value="P-loop containing nucleoside triphosphate hydrolases"/>
    <property type="match status" value="1"/>
</dbReference>
<dbReference type="Proteomes" id="UP001152797">
    <property type="component" value="Unassembled WGS sequence"/>
</dbReference>
<feature type="transmembrane region" description="Helical" evidence="9">
    <location>
        <begin position="196"/>
        <end position="214"/>
    </location>
</feature>
<keyword evidence="9" id="KW-0472">Membrane</keyword>
<comment type="catalytic activity">
    <reaction evidence="8">
        <text>ATP + H2O = ADP + phosphate + H(+)</text>
        <dbReference type="Rhea" id="RHEA:13065"/>
        <dbReference type="ChEBI" id="CHEBI:15377"/>
        <dbReference type="ChEBI" id="CHEBI:15378"/>
        <dbReference type="ChEBI" id="CHEBI:30616"/>
        <dbReference type="ChEBI" id="CHEBI:43474"/>
        <dbReference type="ChEBI" id="CHEBI:456216"/>
        <dbReference type="EC" id="3.6.4.13"/>
    </reaction>
</comment>
<evidence type="ECO:0000256" key="6">
    <source>
        <dbReference type="ARBA" id="ARBA00022840"/>
    </source>
</evidence>
<dbReference type="EMBL" id="CAMXCT020000056">
    <property type="protein sequence ID" value="CAL1126525.1"/>
    <property type="molecule type" value="Genomic_DNA"/>
</dbReference>
<evidence type="ECO:0000256" key="7">
    <source>
        <dbReference type="ARBA" id="ARBA00022884"/>
    </source>
</evidence>
<dbReference type="GO" id="GO:0005770">
    <property type="term" value="C:late endosome"/>
    <property type="evidence" value="ECO:0007669"/>
    <property type="project" value="TreeGrafter"/>
</dbReference>
<dbReference type="EC" id="3.6.4.13" evidence="1"/>
<evidence type="ECO:0000259" key="10">
    <source>
        <dbReference type="PROSITE" id="PS50011"/>
    </source>
</evidence>
<reference evidence="14" key="2">
    <citation type="submission" date="2024-04" db="EMBL/GenBank/DDBJ databases">
        <authorList>
            <person name="Chen Y."/>
            <person name="Shah S."/>
            <person name="Dougan E. K."/>
            <person name="Thang M."/>
            <person name="Chan C."/>
        </authorList>
    </citation>
    <scope>NUCLEOTIDE SEQUENCE [LARGE SCALE GENOMIC DNA]</scope>
</reference>
<dbReference type="PROSITE" id="PS00039">
    <property type="entry name" value="DEAD_ATP_HELICASE"/>
    <property type="match status" value="1"/>
</dbReference>
<reference evidence="13" key="1">
    <citation type="submission" date="2022-10" db="EMBL/GenBank/DDBJ databases">
        <authorList>
            <person name="Chen Y."/>
            <person name="Dougan E. K."/>
            <person name="Chan C."/>
            <person name="Rhodes N."/>
            <person name="Thang M."/>
        </authorList>
    </citation>
    <scope>NUCLEOTIDE SEQUENCE</scope>
</reference>
<dbReference type="Gene3D" id="1.10.510.10">
    <property type="entry name" value="Transferase(Phosphotransferase) domain 1"/>
    <property type="match status" value="1"/>
</dbReference>
<dbReference type="InterPro" id="IPR000629">
    <property type="entry name" value="RNA-helicase_DEAD-box_CS"/>
</dbReference>
<evidence type="ECO:0000256" key="1">
    <source>
        <dbReference type="ARBA" id="ARBA00012552"/>
    </source>
</evidence>
<sequence length="1440" mass="159308">MWGWLTWFSELGTTLLTALYCFVVLHDVRSTERWSSSSWYANGFCVSEWKVGGQGIDSHSLSCALDVLLGLSLMLLNARRLSASALKGDGAGQFGRGQAAVPLQLAIFVSFFTVLHGLAHGILSFFGGFDAEVLDQLRPQRAPPLLALAVLLALASFLAIGPFVGYVHGVPVWLCLLIHGVSMLLFVLYVPLQFAFGAVQLVLNLWICIPRLILISPNEALRLRDGWPVISVGVLLLMPVVFSEMMLCEAFVKDFGGHALYDGSLLLLTACYSVSIKMLVLDEADEMLNRGFKEQVYDIYRYLPPSTQVVLVSATMPHEVLEMTHKFMNNPFRVLVKRDELTLEGIKQFFVAVEREQWKFDTLCDLYDTLTITQAVIFCNTKQKVDWLTQKMRDANFTVASIHGDMPQKERDAIMQQFRSGSSRVLISTDLWGRGLDVQQVSLVICYDLPNNRELYIHRIGRSGRFGRKGVAINFVKNDDIRILRDIEQYQGFAYQDVLGSYKFKVMRCVHESEGDVVMKLFIHRDGQPDLKELQRRIHQVRDALRSSWRHPNVLPYQAVPFQHMKWILFNGCDGDFRPVFRAAAAAFRARKPGHLVRNLNDRIHTRPFLSAVEKKWLSFQALAAVCQAHSAGVAHGDLKTENFFISSWSHVILTDFGTFKPLMLPQDDPTEFSFFFESDRNRHRCYLAPERFEGSGGAGPSRGRFSRELAAMDIFSLGCVLSELFQDGQTLLDLPQLRAYRQGAFDLREKLSGLDSDMQDLINSMLSRDPARRKSAIEYLREWCERILPRSFCRCLFPLSVLMLHPLYHQPDMRVALLRRNFASLVWLTSGARPIGGYLGFRGKEDDANVWRAWQKHVESNATNLESVMHSIVSHGLQAASQLKPEAFEALESLETEPQKETHQELPSSEGRSLTQPLVNEPAAMSGAFVRVDVEDEVVLQFQVGKNTKVGIQLLEVVKNSDPHRDLEKVELTCDFTWNSGVNLRKVASIAAVLTLLALVGAVFRGVAKDGCSDLAALQQKASVEVDSAIQAATSKLLKMNKNQSVADDTVMKTMVKAGQDLRKKWEKHHVRKLDTLATIKALKKFRSGEKTRIAANAECSFNVLEAFVSAVGMGDDLNAIIRTCPPPRDGESELACQVNGAILVAWVGNLATKLALAASNCALSTNVDAVCSAGVTGLVSAMGEIAAGASLGAATCTPTPPTLSTSKISVLGDQTKPPYRRLLIGEGTVGNGVQCGVDVGMVAANIANLGIAINKAVNVNKCKKSTFRTPLNVLKGIPEALCTVDIGGAVAYMSQVVTFVNLIVVHCQDLLDVNALCAGSIAAITTGAAAIAPYGAAVHAACRYNHLLKTPKAIQKINALYTAPSVDPVSARRLEAEETPKLKESLAKISDMRHRLKELRKNVDVPEEGNTEADMQRLLSLIQADERPPRATWAFEEC</sequence>
<dbReference type="FunFam" id="3.40.50.300:FF:000031">
    <property type="entry name" value="Eukaryotic initiation factor 4A-III"/>
    <property type="match status" value="1"/>
</dbReference>
<dbReference type="GO" id="GO:0004674">
    <property type="term" value="F:protein serine/threonine kinase activity"/>
    <property type="evidence" value="ECO:0007669"/>
    <property type="project" value="InterPro"/>
</dbReference>
<dbReference type="InterPro" id="IPR011009">
    <property type="entry name" value="Kinase-like_dom_sf"/>
</dbReference>
<protein>
    <recommendedName>
        <fullName evidence="1">RNA helicase</fullName>
        <ecNumber evidence="1">3.6.4.13</ecNumber>
    </recommendedName>
</protein>
<dbReference type="PANTHER" id="PTHR17583:SF0">
    <property type="entry name" value="PHOSPHOINOSITIDE 3-KINASE REGULATORY SUBUNIT 4"/>
    <property type="match status" value="1"/>
</dbReference>
<feature type="transmembrane region" description="Helical" evidence="9">
    <location>
        <begin position="226"/>
        <end position="247"/>
    </location>
</feature>
<dbReference type="GO" id="GO:0071561">
    <property type="term" value="C:nucleus-vacuole junction"/>
    <property type="evidence" value="ECO:0007669"/>
    <property type="project" value="TreeGrafter"/>
</dbReference>
<dbReference type="InterPro" id="IPR001650">
    <property type="entry name" value="Helicase_C-like"/>
</dbReference>
<evidence type="ECO:0000256" key="4">
    <source>
        <dbReference type="ARBA" id="ARBA00022801"/>
    </source>
</evidence>
<feature type="transmembrane region" description="Helical" evidence="9">
    <location>
        <begin position="105"/>
        <end position="126"/>
    </location>
</feature>
<dbReference type="PROSITE" id="PS00108">
    <property type="entry name" value="PROTEIN_KINASE_ST"/>
    <property type="match status" value="1"/>
</dbReference>
<dbReference type="GO" id="GO:0003724">
    <property type="term" value="F:RNA helicase activity"/>
    <property type="evidence" value="ECO:0007669"/>
    <property type="project" value="UniProtKB-EC"/>
</dbReference>
<dbReference type="PROSITE" id="PS51194">
    <property type="entry name" value="HELICASE_CTER"/>
    <property type="match status" value="1"/>
</dbReference>
<keyword evidence="16" id="KW-1185">Reference proteome</keyword>
<dbReference type="GO" id="GO:0006623">
    <property type="term" value="P:protein targeting to vacuole"/>
    <property type="evidence" value="ECO:0007669"/>
    <property type="project" value="TreeGrafter"/>
</dbReference>
<dbReference type="EMBL" id="CAMXCT010000056">
    <property type="protein sequence ID" value="CAI3973150.1"/>
    <property type="molecule type" value="Genomic_DNA"/>
</dbReference>
<dbReference type="InterPro" id="IPR027417">
    <property type="entry name" value="P-loop_NTPase"/>
</dbReference>
<feature type="transmembrane region" description="Helical" evidence="9">
    <location>
        <begin position="6"/>
        <end position="25"/>
    </location>
</feature>
<keyword evidence="3" id="KW-0547">Nucleotide-binding</keyword>
<dbReference type="SMART" id="SM00490">
    <property type="entry name" value="HELICc"/>
    <property type="match status" value="1"/>
</dbReference>
<dbReference type="SMART" id="SM00220">
    <property type="entry name" value="S_TKc"/>
    <property type="match status" value="1"/>
</dbReference>
<keyword evidence="9" id="KW-1133">Transmembrane helix</keyword>
<name>A0A9P1BIF8_9DINO</name>
<gene>
    <name evidence="13" type="ORF">C1SCF055_LOCUS1673</name>
</gene>
<dbReference type="EMBL" id="CAMXCT030000056">
    <property type="protein sequence ID" value="CAL4760462.1"/>
    <property type="molecule type" value="Genomic_DNA"/>
</dbReference>
<dbReference type="PROSITE" id="PS51192">
    <property type="entry name" value="HELICASE_ATP_BIND_1"/>
    <property type="match status" value="1"/>
</dbReference>
<dbReference type="GO" id="GO:0005524">
    <property type="term" value="F:ATP binding"/>
    <property type="evidence" value="ECO:0007669"/>
    <property type="project" value="UniProtKB-KW"/>
</dbReference>
<evidence type="ECO:0000256" key="5">
    <source>
        <dbReference type="ARBA" id="ARBA00022806"/>
    </source>
</evidence>
<dbReference type="GO" id="GO:0016236">
    <property type="term" value="P:macroautophagy"/>
    <property type="evidence" value="ECO:0007669"/>
    <property type="project" value="InterPro"/>
</dbReference>
<dbReference type="PANTHER" id="PTHR17583">
    <property type="entry name" value="PHOSPHOINOSITIDE 3-KINASE REGULATORY SUBUNIT 4"/>
    <property type="match status" value="1"/>
</dbReference>
<keyword evidence="6" id="KW-0067">ATP-binding</keyword>
<organism evidence="13">
    <name type="scientific">Cladocopium goreaui</name>
    <dbReference type="NCBI Taxonomy" id="2562237"/>
    <lineage>
        <taxon>Eukaryota</taxon>
        <taxon>Sar</taxon>
        <taxon>Alveolata</taxon>
        <taxon>Dinophyceae</taxon>
        <taxon>Suessiales</taxon>
        <taxon>Symbiodiniaceae</taxon>
        <taxon>Cladocopium</taxon>
    </lineage>
</organism>
<feature type="domain" description="Helicase ATP-binding" evidence="11">
    <location>
        <begin position="263"/>
        <end position="334"/>
    </location>
</feature>
<dbReference type="GO" id="GO:0016787">
    <property type="term" value="F:hydrolase activity"/>
    <property type="evidence" value="ECO:0007669"/>
    <property type="project" value="UniProtKB-KW"/>
</dbReference>
<dbReference type="InterPro" id="IPR014001">
    <property type="entry name" value="Helicase_ATP-bd"/>
</dbReference>
<dbReference type="GO" id="GO:0003723">
    <property type="term" value="F:RNA binding"/>
    <property type="evidence" value="ECO:0007669"/>
    <property type="project" value="UniProtKB-KW"/>
</dbReference>
<evidence type="ECO:0000313" key="13">
    <source>
        <dbReference type="EMBL" id="CAI3973150.1"/>
    </source>
</evidence>
<dbReference type="GO" id="GO:0034271">
    <property type="term" value="C:phosphatidylinositol 3-kinase complex, class III, type I"/>
    <property type="evidence" value="ECO:0007669"/>
    <property type="project" value="TreeGrafter"/>
</dbReference>
<dbReference type="GO" id="GO:0045324">
    <property type="term" value="P:late endosome to vacuole transport"/>
    <property type="evidence" value="ECO:0007669"/>
    <property type="project" value="InterPro"/>
</dbReference>
<dbReference type="InterPro" id="IPR000719">
    <property type="entry name" value="Prot_kinase_dom"/>
</dbReference>